<keyword evidence="8" id="KW-0597">Phosphoprotein</keyword>
<keyword evidence="12" id="KW-0460">Magnesium</keyword>
<dbReference type="EMBL" id="LSDT01000014">
    <property type="protein sequence ID" value="KXB92372.1"/>
    <property type="molecule type" value="Genomic_DNA"/>
</dbReference>
<dbReference type="SFLD" id="SFLDF00027">
    <property type="entry name" value="p-type_atpase"/>
    <property type="match status" value="1"/>
</dbReference>
<comment type="function">
    <text evidence="1">Mediates magnesium influx to the cytosol.</text>
</comment>
<keyword evidence="21" id="KW-1185">Reference proteome</keyword>
<keyword evidence="11" id="KW-0067">ATP-binding</keyword>
<evidence type="ECO:0000256" key="11">
    <source>
        <dbReference type="ARBA" id="ARBA00022840"/>
    </source>
</evidence>
<sequence>MRIMKKIFSTRTTAPKAVYAAKSALDFAAIHPVSDTLQRYETTPEGLPETFVAAHRLKYGSNKIEHGKSKTQWELLRNAFINPFTVILICLALISAVTDIIFPMFSLFGNTPADTNPVTVLIIVIMVVISGILRYVQESRSDNAVGKLLDMISATCTVLRPQQPRREIPMDTVVVGDILHLSTGDMVPADCRIVTGKDFFVSEAALTGESDTVEKVAAVNPFQERMTAYTNIAFMGSNVVSGQATALVIGTGSRTLFGALAANLTQAPVETNFTKGVNGVTRVLIRFMLLMTPVVFVLNGLTKGDWLQSLLFGISIAVGLTPEMLPMIVTAALAKGALSMSKEKTIVKNLNAIQNLGAIDILCTDKTGTLTQNKVALEYHLNVSGREDPRVLHYAYLNSYFQTGYKNLMDIAIIEKAAEEIDASTLQERTTHYEKVDEIPFDFKRRRLSVVVRDRHGRRQMITKGAVDEMTAICTTVETPQGIRPLSDKEIAAITAVTADLNKKGFRVLALAKKSDPPQAGICTAEDEREMTLLGYLAFLDPPKESAARAVAALQDYGIETKILTGDNEYVSRTVCRQVGLDCTSLLCGDEIAAMTDDDLAAAAARTQVFARLTPDQKVRVLTALRTAGHTVGFLGDGINDAGAMKAADVGISVDTAVDIAKESAHIILLEKDLTVLVKGIIAGRKTYANMIKYIKITASSNFGNMFSVLVSAALLPFLPMMSLHLLLLNLIYDLSCTALPWDNVDAEYLRRPRPWDASSVSRFMLWLGPTSSIFDITTYLVMYFIICPLCTSHGILYNELPQHFSGAALAAHQAAYAGMFQAGWFIESMWTQTLVIHMLRTAKLPFIHSHASFRLSFLTACGILGLTLIPYTHMGQAIGFLPLPAGFFAYLLPCVALYMGLTTSIKKIYLHRYGQLL</sequence>
<keyword evidence="7" id="KW-0997">Cell inner membrane</keyword>
<dbReference type="InterPro" id="IPR004014">
    <property type="entry name" value="ATPase_P-typ_cation-transptr_N"/>
</dbReference>
<dbReference type="Gene3D" id="1.20.1110.10">
    <property type="entry name" value="Calcium-transporting ATPase, transmembrane domain"/>
    <property type="match status" value="1"/>
</dbReference>
<dbReference type="InterPro" id="IPR006068">
    <property type="entry name" value="ATPase_P-typ_cation-transptr_C"/>
</dbReference>
<keyword evidence="6" id="KW-1003">Cell membrane</keyword>
<comment type="catalytic activity">
    <reaction evidence="17">
        <text>Mg(2+)(out) + ATP + H2O = Mg(2+)(in) + ADP + phosphate + H(+)</text>
        <dbReference type="Rhea" id="RHEA:10260"/>
        <dbReference type="ChEBI" id="CHEBI:15377"/>
        <dbReference type="ChEBI" id="CHEBI:15378"/>
        <dbReference type="ChEBI" id="CHEBI:18420"/>
        <dbReference type="ChEBI" id="CHEBI:30616"/>
        <dbReference type="ChEBI" id="CHEBI:43474"/>
        <dbReference type="ChEBI" id="CHEBI:456216"/>
        <dbReference type="EC" id="7.2.2.14"/>
    </reaction>
</comment>
<dbReference type="PATRIC" id="fig|1588748.3.peg.473"/>
<dbReference type="InterPro" id="IPR001757">
    <property type="entry name" value="P_typ_ATPase"/>
</dbReference>
<feature type="transmembrane region" description="Helical" evidence="18">
    <location>
        <begin position="117"/>
        <end position="136"/>
    </location>
</feature>
<dbReference type="NCBIfam" id="TIGR01494">
    <property type="entry name" value="ATPase_P-type"/>
    <property type="match status" value="2"/>
</dbReference>
<dbReference type="InterPro" id="IPR023298">
    <property type="entry name" value="ATPase_P-typ_TM_dom_sf"/>
</dbReference>
<dbReference type="Pfam" id="PF00122">
    <property type="entry name" value="E1-E2_ATPase"/>
    <property type="match status" value="1"/>
</dbReference>
<evidence type="ECO:0000256" key="12">
    <source>
        <dbReference type="ARBA" id="ARBA00022842"/>
    </source>
</evidence>
<keyword evidence="10" id="KW-0547">Nucleotide-binding</keyword>
<dbReference type="Gene3D" id="3.40.50.1000">
    <property type="entry name" value="HAD superfamily/HAD-like"/>
    <property type="match status" value="1"/>
</dbReference>
<name>A0A134CJH8_9FIRM</name>
<dbReference type="SUPFAM" id="SSF56784">
    <property type="entry name" value="HAD-like"/>
    <property type="match status" value="1"/>
</dbReference>
<evidence type="ECO:0000313" key="21">
    <source>
        <dbReference type="Proteomes" id="UP000070160"/>
    </source>
</evidence>
<proteinExistence type="inferred from homology"/>
<dbReference type="CDD" id="cd02077">
    <property type="entry name" value="P-type_ATPase_Mg"/>
    <property type="match status" value="1"/>
</dbReference>
<dbReference type="GO" id="GO:0016887">
    <property type="term" value="F:ATP hydrolysis activity"/>
    <property type="evidence" value="ECO:0007669"/>
    <property type="project" value="InterPro"/>
</dbReference>
<evidence type="ECO:0000256" key="2">
    <source>
        <dbReference type="ARBA" id="ARBA00004429"/>
    </source>
</evidence>
<protein>
    <recommendedName>
        <fullName evidence="5">Magnesium-transporting ATPase, P-type 1</fullName>
        <ecNumber evidence="4">7.2.2.14</ecNumber>
    </recommendedName>
    <alternativeName>
        <fullName evidence="16">Mg(2+) transport ATPase, P-type 1</fullName>
    </alternativeName>
</protein>
<dbReference type="GO" id="GO:0005886">
    <property type="term" value="C:plasma membrane"/>
    <property type="evidence" value="ECO:0007669"/>
    <property type="project" value="UniProtKB-SubCell"/>
</dbReference>
<feature type="transmembrane region" description="Helical" evidence="18">
    <location>
        <begin position="852"/>
        <end position="872"/>
    </location>
</feature>
<keyword evidence="14 18" id="KW-1133">Transmembrane helix</keyword>
<evidence type="ECO:0000259" key="19">
    <source>
        <dbReference type="SMART" id="SM00831"/>
    </source>
</evidence>
<dbReference type="InterPro" id="IPR023214">
    <property type="entry name" value="HAD_sf"/>
</dbReference>
<keyword evidence="15 18" id="KW-0472">Membrane</keyword>
<dbReference type="PROSITE" id="PS00154">
    <property type="entry name" value="ATPASE_E1_E2"/>
    <property type="match status" value="1"/>
</dbReference>
<dbReference type="InterPro" id="IPR018303">
    <property type="entry name" value="ATPase_P-typ_P_site"/>
</dbReference>
<reference evidence="21" key="1">
    <citation type="submission" date="2016-01" db="EMBL/GenBank/DDBJ databases">
        <authorList>
            <person name="Mitreva M."/>
            <person name="Pepin K.H."/>
            <person name="Mihindukulasuriya K.A."/>
            <person name="Fulton R."/>
            <person name="Fronick C."/>
            <person name="O'Laughlin M."/>
            <person name="Miner T."/>
            <person name="Herter B."/>
            <person name="Rosa B.A."/>
            <person name="Cordes M."/>
            <person name="Tomlinson C."/>
            <person name="Wollam A."/>
            <person name="Palsikar V.B."/>
            <person name="Mardis E.R."/>
            <person name="Wilson R.K."/>
        </authorList>
    </citation>
    <scope>NUCLEOTIDE SEQUENCE [LARGE SCALE GENOMIC DNA]</scope>
    <source>
        <strain evidence="21">KA00182</strain>
    </source>
</reference>
<dbReference type="NCBIfam" id="TIGR01524">
    <property type="entry name" value="ATPase-IIIB_Mg"/>
    <property type="match status" value="1"/>
</dbReference>
<dbReference type="SFLD" id="SFLDS00003">
    <property type="entry name" value="Haloacid_Dehalogenase"/>
    <property type="match status" value="1"/>
</dbReference>
<dbReference type="Pfam" id="PF00690">
    <property type="entry name" value="Cation_ATPase_N"/>
    <property type="match status" value="1"/>
</dbReference>
<comment type="caution">
    <text evidence="20">The sequence shown here is derived from an EMBL/GenBank/DDBJ whole genome shotgun (WGS) entry which is preliminary data.</text>
</comment>
<dbReference type="AlphaFoldDB" id="A0A134CJH8"/>
<evidence type="ECO:0000256" key="14">
    <source>
        <dbReference type="ARBA" id="ARBA00022989"/>
    </source>
</evidence>
<keyword evidence="9 18" id="KW-0812">Transmembrane</keyword>
<dbReference type="GO" id="GO:0005524">
    <property type="term" value="F:ATP binding"/>
    <property type="evidence" value="ECO:0007669"/>
    <property type="project" value="UniProtKB-KW"/>
</dbReference>
<evidence type="ECO:0000256" key="1">
    <source>
        <dbReference type="ARBA" id="ARBA00003954"/>
    </source>
</evidence>
<evidence type="ECO:0000256" key="3">
    <source>
        <dbReference type="ARBA" id="ARBA00008746"/>
    </source>
</evidence>
<dbReference type="Proteomes" id="UP000070160">
    <property type="component" value="Unassembled WGS sequence"/>
</dbReference>
<feature type="transmembrane region" description="Helical" evidence="18">
    <location>
        <begin position="307"/>
        <end position="334"/>
    </location>
</feature>
<feature type="transmembrane region" description="Helical" evidence="18">
    <location>
        <begin position="80"/>
        <end position="105"/>
    </location>
</feature>
<dbReference type="InterPro" id="IPR059000">
    <property type="entry name" value="ATPase_P-type_domA"/>
</dbReference>
<dbReference type="InterPro" id="IPR036412">
    <property type="entry name" value="HAD-like_sf"/>
</dbReference>
<feature type="transmembrane region" description="Helical" evidence="18">
    <location>
        <begin position="878"/>
        <end position="902"/>
    </location>
</feature>
<dbReference type="SMART" id="SM00831">
    <property type="entry name" value="Cation_ATPase_N"/>
    <property type="match status" value="1"/>
</dbReference>
<dbReference type="STRING" id="1588748.HMPREF3182_00489"/>
<gene>
    <name evidence="20" type="ORF">HMPREF3182_00489</name>
</gene>
<dbReference type="GO" id="GO:0015444">
    <property type="term" value="F:P-type magnesium transporter activity"/>
    <property type="evidence" value="ECO:0007669"/>
    <property type="project" value="UniProtKB-EC"/>
</dbReference>
<comment type="similarity">
    <text evidence="3">Belongs to the cation transport ATPase (P-type) (TC 3.A.3) family. Type IIIB subfamily.</text>
</comment>
<dbReference type="Gene3D" id="2.70.150.10">
    <property type="entry name" value="Calcium-transporting ATPase, cytoplasmic transduction domain A"/>
    <property type="match status" value="1"/>
</dbReference>
<dbReference type="InterPro" id="IPR044492">
    <property type="entry name" value="P_typ_ATPase_HD_dom"/>
</dbReference>
<dbReference type="SUPFAM" id="SSF81653">
    <property type="entry name" value="Calcium ATPase, transduction domain A"/>
    <property type="match status" value="1"/>
</dbReference>
<evidence type="ECO:0000256" key="16">
    <source>
        <dbReference type="ARBA" id="ARBA00029806"/>
    </source>
</evidence>
<evidence type="ECO:0000256" key="8">
    <source>
        <dbReference type="ARBA" id="ARBA00022553"/>
    </source>
</evidence>
<organism evidence="20 21">
    <name type="scientific">Megasphaera hutchinsoni</name>
    <dbReference type="NCBI Taxonomy" id="1588748"/>
    <lineage>
        <taxon>Bacteria</taxon>
        <taxon>Bacillati</taxon>
        <taxon>Bacillota</taxon>
        <taxon>Negativicutes</taxon>
        <taxon>Veillonellales</taxon>
        <taxon>Veillonellaceae</taxon>
        <taxon>Megasphaera</taxon>
    </lineage>
</organism>
<feature type="transmembrane region" description="Helical" evidence="18">
    <location>
        <begin position="283"/>
        <end position="301"/>
    </location>
</feature>
<dbReference type="InterPro" id="IPR006415">
    <property type="entry name" value="P-type_ATPase_IIIB"/>
</dbReference>
<evidence type="ECO:0000256" key="4">
    <source>
        <dbReference type="ARBA" id="ARBA00012786"/>
    </source>
</evidence>
<evidence type="ECO:0000256" key="6">
    <source>
        <dbReference type="ARBA" id="ARBA00022475"/>
    </source>
</evidence>
<dbReference type="SFLD" id="SFLDG00002">
    <property type="entry name" value="C1.7:_P-type_atpase_like"/>
    <property type="match status" value="1"/>
</dbReference>
<dbReference type="SUPFAM" id="SSF81665">
    <property type="entry name" value="Calcium ATPase, transmembrane domain M"/>
    <property type="match status" value="1"/>
</dbReference>
<dbReference type="Gene3D" id="3.40.1110.10">
    <property type="entry name" value="Calcium-transporting ATPase, cytoplasmic domain N"/>
    <property type="match status" value="1"/>
</dbReference>
<dbReference type="InterPro" id="IPR008250">
    <property type="entry name" value="ATPase_P-typ_transduc_dom_A_sf"/>
</dbReference>
<evidence type="ECO:0000256" key="10">
    <source>
        <dbReference type="ARBA" id="ARBA00022741"/>
    </source>
</evidence>
<evidence type="ECO:0000313" key="20">
    <source>
        <dbReference type="EMBL" id="KXB92372.1"/>
    </source>
</evidence>
<evidence type="ECO:0000256" key="9">
    <source>
        <dbReference type="ARBA" id="ARBA00022692"/>
    </source>
</evidence>
<dbReference type="Pfam" id="PF13246">
    <property type="entry name" value="Cation_ATPase"/>
    <property type="match status" value="1"/>
</dbReference>
<dbReference type="InterPro" id="IPR023299">
    <property type="entry name" value="ATPase_P-typ_cyto_dom_N"/>
</dbReference>
<evidence type="ECO:0000256" key="13">
    <source>
        <dbReference type="ARBA" id="ARBA00022967"/>
    </source>
</evidence>
<accession>A0A134CJH8</accession>
<feature type="domain" description="Cation-transporting P-type ATPase N-terminal" evidence="19">
    <location>
        <begin position="26"/>
        <end position="100"/>
    </location>
</feature>
<evidence type="ECO:0000256" key="18">
    <source>
        <dbReference type="SAM" id="Phobius"/>
    </source>
</evidence>
<evidence type="ECO:0000256" key="5">
    <source>
        <dbReference type="ARBA" id="ARBA00013555"/>
    </source>
</evidence>
<comment type="subcellular location">
    <subcellularLocation>
        <location evidence="2">Cell inner membrane</location>
        <topology evidence="2">Multi-pass membrane protein</topology>
    </subcellularLocation>
</comment>
<evidence type="ECO:0000256" key="7">
    <source>
        <dbReference type="ARBA" id="ARBA00022519"/>
    </source>
</evidence>
<evidence type="ECO:0000256" key="17">
    <source>
        <dbReference type="ARBA" id="ARBA00047295"/>
    </source>
</evidence>
<feature type="transmembrane region" description="Helical" evidence="18">
    <location>
        <begin position="764"/>
        <end position="787"/>
    </location>
</feature>
<dbReference type="Pfam" id="PF00689">
    <property type="entry name" value="Cation_ATPase_C"/>
    <property type="match status" value="1"/>
</dbReference>
<dbReference type="PANTHER" id="PTHR42861">
    <property type="entry name" value="CALCIUM-TRANSPORTING ATPASE"/>
    <property type="match status" value="1"/>
</dbReference>
<dbReference type="EC" id="7.2.2.14" evidence="4"/>
<evidence type="ECO:0000256" key="15">
    <source>
        <dbReference type="ARBA" id="ARBA00023136"/>
    </source>
</evidence>
<dbReference type="PRINTS" id="PR01836">
    <property type="entry name" value="MGATPASE"/>
</dbReference>
<dbReference type="NCBIfam" id="NF011702">
    <property type="entry name" value="PRK15122.1"/>
    <property type="match status" value="1"/>
</dbReference>
<keyword evidence="13" id="KW-1278">Translocase</keyword>